<organism evidence="2 3">
    <name type="scientific">Cesiribacter andamanensis AMV16</name>
    <dbReference type="NCBI Taxonomy" id="1279009"/>
    <lineage>
        <taxon>Bacteria</taxon>
        <taxon>Pseudomonadati</taxon>
        <taxon>Bacteroidota</taxon>
        <taxon>Cytophagia</taxon>
        <taxon>Cytophagales</taxon>
        <taxon>Cesiribacteraceae</taxon>
        <taxon>Cesiribacter</taxon>
    </lineage>
</organism>
<reference evidence="2 3" key="1">
    <citation type="journal article" date="2013" name="Genome Announc.">
        <title>Draft Genome Sequence of Cesiribacter andamanensis Strain AMV16T, Isolated from a Soil Sample from a Mud Volcano in the Andaman Islands, India.</title>
        <authorList>
            <person name="Shivaji S."/>
            <person name="Ara S."/>
            <person name="Begum Z."/>
            <person name="Srinivas T.N."/>
            <person name="Singh A."/>
            <person name="Kumar Pinnaka A."/>
        </authorList>
    </citation>
    <scope>NUCLEOTIDE SEQUENCE [LARGE SCALE GENOMIC DNA]</scope>
    <source>
        <strain evidence="2 3">AMV16</strain>
    </source>
</reference>
<keyword evidence="3" id="KW-1185">Reference proteome</keyword>
<keyword evidence="1" id="KW-0472">Membrane</keyword>
<dbReference type="EMBL" id="AODQ01000050">
    <property type="protein sequence ID" value="EMR02648.1"/>
    <property type="molecule type" value="Genomic_DNA"/>
</dbReference>
<evidence type="ECO:0000313" key="2">
    <source>
        <dbReference type="EMBL" id="EMR02648.1"/>
    </source>
</evidence>
<dbReference type="RefSeq" id="WP_009195580.1">
    <property type="nucleotide sequence ID" value="NZ_AODQ01000050.1"/>
</dbReference>
<accession>M7N1T8</accession>
<feature type="transmembrane region" description="Helical" evidence="1">
    <location>
        <begin position="40"/>
        <end position="61"/>
    </location>
</feature>
<comment type="caution">
    <text evidence="2">The sequence shown here is derived from an EMBL/GenBank/DDBJ whole genome shotgun (WGS) entry which is preliminary data.</text>
</comment>
<feature type="transmembrane region" description="Helical" evidence="1">
    <location>
        <begin position="7"/>
        <end position="28"/>
    </location>
</feature>
<sequence length="69" mass="7195">MDLKQVFGTILTLLGIVILLVAVMAIIGGGANFMGISLGIWQGAVVALLGLVFFLTGIGLIKRTPSKPR</sequence>
<gene>
    <name evidence="2" type="ORF">ADICEAN_02187</name>
</gene>
<dbReference type="AlphaFoldDB" id="M7N1T8"/>
<evidence type="ECO:0000313" key="3">
    <source>
        <dbReference type="Proteomes" id="UP000011910"/>
    </source>
</evidence>
<keyword evidence="1" id="KW-0812">Transmembrane</keyword>
<proteinExistence type="predicted"/>
<protein>
    <submittedName>
        <fullName evidence="2">Uncharacterized protein</fullName>
    </submittedName>
</protein>
<evidence type="ECO:0000256" key="1">
    <source>
        <dbReference type="SAM" id="Phobius"/>
    </source>
</evidence>
<dbReference type="Proteomes" id="UP000011910">
    <property type="component" value="Unassembled WGS sequence"/>
</dbReference>
<keyword evidence="1" id="KW-1133">Transmembrane helix</keyword>
<name>M7N1T8_9BACT</name>